<evidence type="ECO:0000256" key="10">
    <source>
        <dbReference type="HAMAP-Rule" id="MF_01405"/>
    </source>
</evidence>
<evidence type="ECO:0000256" key="8">
    <source>
        <dbReference type="ARBA" id="ARBA00051875"/>
    </source>
</evidence>
<feature type="binding site" evidence="10">
    <location>
        <position position="58"/>
    </location>
    <ligand>
        <name>substrate</name>
    </ligand>
</feature>
<feature type="binding site" evidence="10">
    <location>
        <begin position="139"/>
        <end position="142"/>
    </location>
    <ligand>
        <name>substrate</name>
    </ligand>
</feature>
<evidence type="ECO:0000256" key="9">
    <source>
        <dbReference type="ARBA" id="ARBA00052017"/>
    </source>
</evidence>
<evidence type="ECO:0000256" key="5">
    <source>
        <dbReference type="ARBA" id="ARBA00022801"/>
    </source>
</evidence>
<evidence type="ECO:0000256" key="3">
    <source>
        <dbReference type="ARBA" id="ARBA00022723"/>
    </source>
</evidence>
<dbReference type="GO" id="GO:0036222">
    <property type="term" value="F:XTP diphosphatase activity"/>
    <property type="evidence" value="ECO:0007669"/>
    <property type="project" value="UniProtKB-UniRule"/>
</dbReference>
<feature type="binding site" evidence="10">
    <location>
        <begin position="167"/>
        <end position="168"/>
    </location>
    <ligand>
        <name>substrate</name>
    </ligand>
</feature>
<comment type="similarity">
    <text evidence="1 10">Belongs to the HAM1 NTPase family.</text>
</comment>
<feature type="binding site" evidence="10">
    <location>
        <position position="57"/>
    </location>
    <ligand>
        <name>Mg(2+)</name>
        <dbReference type="ChEBI" id="CHEBI:18420"/>
    </ligand>
</feature>
<evidence type="ECO:0000313" key="11">
    <source>
        <dbReference type="EMBL" id="BBZ43028.1"/>
    </source>
</evidence>
<keyword evidence="4 10" id="KW-0547">Nucleotide-binding</keyword>
<organism evidence="11 12">
    <name type="scientific">Mycobacterium parmense</name>
    <dbReference type="NCBI Taxonomy" id="185642"/>
    <lineage>
        <taxon>Bacteria</taxon>
        <taxon>Bacillati</taxon>
        <taxon>Actinomycetota</taxon>
        <taxon>Actinomycetes</taxon>
        <taxon>Mycobacteriales</taxon>
        <taxon>Mycobacteriaceae</taxon>
        <taxon>Mycobacterium</taxon>
        <taxon>Mycobacterium simiae complex</taxon>
    </lineage>
</organism>
<sequence>MRRVLDGAGLTGLTLVSLDDVPPFEEAPESGATFEDNALAKARDAFAATGLAAVADDSGLEVDALRGMPGVLSARWAGRHGDDAANTALLLSQLRDVPDERRGAAFVSACALVSASGEVVVRGEWPGSIVREPRGDGGFGYDPVFVPDGSDRTAAQLRPAEKDAVSHRGRALALLVPALRDLAG</sequence>
<dbReference type="Proteomes" id="UP000467105">
    <property type="component" value="Chromosome"/>
</dbReference>
<evidence type="ECO:0000256" key="6">
    <source>
        <dbReference type="ARBA" id="ARBA00022842"/>
    </source>
</evidence>
<comment type="subunit">
    <text evidence="2 10">Homodimer.</text>
</comment>
<dbReference type="GO" id="GO:0046872">
    <property type="term" value="F:metal ion binding"/>
    <property type="evidence" value="ECO:0007669"/>
    <property type="project" value="UniProtKB-KW"/>
</dbReference>
<dbReference type="InterPro" id="IPR002637">
    <property type="entry name" value="RdgB/HAM1"/>
</dbReference>
<dbReference type="Pfam" id="PF01725">
    <property type="entry name" value="Ham1p_like"/>
    <property type="match status" value="1"/>
</dbReference>
<comment type="catalytic activity">
    <reaction evidence="8 10">
        <text>dITP + H2O = dIMP + diphosphate + H(+)</text>
        <dbReference type="Rhea" id="RHEA:28342"/>
        <dbReference type="ChEBI" id="CHEBI:15377"/>
        <dbReference type="ChEBI" id="CHEBI:15378"/>
        <dbReference type="ChEBI" id="CHEBI:33019"/>
        <dbReference type="ChEBI" id="CHEBI:61194"/>
        <dbReference type="ChEBI" id="CHEBI:61382"/>
        <dbReference type="EC" id="3.6.1.66"/>
    </reaction>
</comment>
<evidence type="ECO:0000256" key="2">
    <source>
        <dbReference type="ARBA" id="ARBA00011738"/>
    </source>
</evidence>
<evidence type="ECO:0000313" key="12">
    <source>
        <dbReference type="Proteomes" id="UP000467105"/>
    </source>
</evidence>
<dbReference type="InterPro" id="IPR020922">
    <property type="entry name" value="dITP/XTP_pyrophosphatase"/>
</dbReference>
<reference evidence="11 12" key="1">
    <citation type="journal article" date="2019" name="Emerg. Microbes Infect.">
        <title>Comprehensive subspecies identification of 175 nontuberculous mycobacteria species based on 7547 genomic profiles.</title>
        <authorList>
            <person name="Matsumoto Y."/>
            <person name="Kinjo T."/>
            <person name="Motooka D."/>
            <person name="Nabeya D."/>
            <person name="Jung N."/>
            <person name="Uechi K."/>
            <person name="Horii T."/>
            <person name="Iida T."/>
            <person name="Fujita J."/>
            <person name="Nakamura S."/>
        </authorList>
    </citation>
    <scope>NUCLEOTIDE SEQUENCE [LARGE SCALE GENOMIC DNA]</scope>
    <source>
        <strain evidence="11 12">JCM 14742</strain>
    </source>
</reference>
<dbReference type="PANTHER" id="PTHR11067">
    <property type="entry name" value="INOSINE TRIPHOSPHATE PYROPHOSPHATASE/HAM1 PROTEIN"/>
    <property type="match status" value="1"/>
</dbReference>
<comment type="function">
    <text evidence="10">Pyrophosphatase that catalyzes the hydrolysis of nucleoside triphosphates to their monophosphate derivatives, with a high preference for the non-canonical purine nucleotides XTP (xanthosine triphosphate), dITP (deoxyinosine triphosphate) and ITP. Seems to function as a house-cleaning enzyme that removes non-canonical purine nucleotides from the nucleotide pool, thus preventing their incorporation into DNA/RNA and avoiding chromosomal lesions.</text>
</comment>
<evidence type="ECO:0000256" key="1">
    <source>
        <dbReference type="ARBA" id="ARBA00008023"/>
    </source>
</evidence>
<name>A0A7I7YMD9_9MYCO</name>
<comment type="cofactor">
    <cofactor evidence="10">
        <name>Mg(2+)</name>
        <dbReference type="ChEBI" id="CHEBI:18420"/>
    </cofactor>
    <text evidence="10">Binds 1 Mg(2+) ion per subunit.</text>
</comment>
<keyword evidence="5 10" id="KW-0378">Hydrolase</keyword>
<dbReference type="Gene3D" id="3.90.950.10">
    <property type="match status" value="1"/>
</dbReference>
<dbReference type="CDD" id="cd00515">
    <property type="entry name" value="HAM1"/>
    <property type="match status" value="1"/>
</dbReference>
<keyword evidence="6 10" id="KW-0460">Magnesium</keyword>
<comment type="catalytic activity">
    <reaction evidence="9 10">
        <text>XTP + H2O = XMP + diphosphate + H(+)</text>
        <dbReference type="Rhea" id="RHEA:28610"/>
        <dbReference type="ChEBI" id="CHEBI:15377"/>
        <dbReference type="ChEBI" id="CHEBI:15378"/>
        <dbReference type="ChEBI" id="CHEBI:33019"/>
        <dbReference type="ChEBI" id="CHEBI:57464"/>
        <dbReference type="ChEBI" id="CHEBI:61314"/>
        <dbReference type="EC" id="3.6.1.66"/>
    </reaction>
</comment>
<keyword evidence="3 10" id="KW-0479">Metal-binding</keyword>
<dbReference type="EMBL" id="AP022614">
    <property type="protein sequence ID" value="BBZ43028.1"/>
    <property type="molecule type" value="Genomic_DNA"/>
</dbReference>
<protein>
    <recommendedName>
        <fullName evidence="10">dITP/XTP pyrophosphatase</fullName>
        <ecNumber evidence="10">3.6.1.66</ecNumber>
    </recommendedName>
    <alternativeName>
        <fullName evidence="10">Non-canonical purine NTP pyrophosphatase</fullName>
    </alternativeName>
    <alternativeName>
        <fullName evidence="10">Non-standard purine NTP pyrophosphatase</fullName>
    </alternativeName>
    <alternativeName>
        <fullName evidence="10">Nucleoside-triphosphate diphosphatase</fullName>
    </alternativeName>
    <alternativeName>
        <fullName evidence="10">Nucleoside-triphosphate pyrophosphatase</fullName>
        <shortName evidence="10">NTPase</shortName>
    </alternativeName>
</protein>
<feature type="active site" description="Proton acceptor" evidence="10">
    <location>
        <position position="57"/>
    </location>
</feature>
<dbReference type="GO" id="GO:0009117">
    <property type="term" value="P:nucleotide metabolic process"/>
    <property type="evidence" value="ECO:0007669"/>
    <property type="project" value="UniProtKB-KW"/>
</dbReference>
<keyword evidence="7 10" id="KW-0546">Nucleotide metabolism</keyword>
<dbReference type="GO" id="GO:0005829">
    <property type="term" value="C:cytosol"/>
    <property type="evidence" value="ECO:0007669"/>
    <property type="project" value="TreeGrafter"/>
</dbReference>
<gene>
    <name evidence="11" type="ORF">MPRM_03090</name>
</gene>
<dbReference type="SUPFAM" id="SSF52972">
    <property type="entry name" value="ITPase-like"/>
    <property type="match status" value="1"/>
</dbReference>
<comment type="caution">
    <text evidence="10">Lacks conserved residue(s) required for the propagation of feature annotation.</text>
</comment>
<dbReference type="GO" id="GO:0009146">
    <property type="term" value="P:purine nucleoside triphosphate catabolic process"/>
    <property type="evidence" value="ECO:0007669"/>
    <property type="project" value="UniProtKB-UniRule"/>
</dbReference>
<dbReference type="PANTHER" id="PTHR11067:SF9">
    <property type="entry name" value="INOSINE TRIPHOSPHATE PYROPHOSPHATASE"/>
    <property type="match status" value="1"/>
</dbReference>
<dbReference type="GO" id="GO:0000166">
    <property type="term" value="F:nucleotide binding"/>
    <property type="evidence" value="ECO:0007669"/>
    <property type="project" value="UniProtKB-KW"/>
</dbReference>
<evidence type="ECO:0000256" key="7">
    <source>
        <dbReference type="ARBA" id="ARBA00023080"/>
    </source>
</evidence>
<comment type="catalytic activity">
    <reaction evidence="10">
        <text>ITP + H2O = IMP + diphosphate + H(+)</text>
        <dbReference type="Rhea" id="RHEA:29399"/>
        <dbReference type="ChEBI" id="CHEBI:15377"/>
        <dbReference type="ChEBI" id="CHEBI:15378"/>
        <dbReference type="ChEBI" id="CHEBI:33019"/>
        <dbReference type="ChEBI" id="CHEBI:58053"/>
        <dbReference type="ChEBI" id="CHEBI:61402"/>
        <dbReference type="EC" id="3.6.1.66"/>
    </reaction>
</comment>
<dbReference type="InterPro" id="IPR029001">
    <property type="entry name" value="ITPase-like_fam"/>
</dbReference>
<dbReference type="GO" id="GO:0017111">
    <property type="term" value="F:ribonucleoside triphosphate phosphatase activity"/>
    <property type="evidence" value="ECO:0007669"/>
    <property type="project" value="InterPro"/>
</dbReference>
<dbReference type="AlphaFoldDB" id="A0A7I7YMD9"/>
<feature type="binding site" evidence="10">
    <location>
        <position position="162"/>
    </location>
    <ligand>
        <name>substrate</name>
    </ligand>
</feature>
<dbReference type="GO" id="GO:0036220">
    <property type="term" value="F:ITP diphosphatase activity"/>
    <property type="evidence" value="ECO:0007669"/>
    <property type="project" value="UniProtKB-UniRule"/>
</dbReference>
<dbReference type="HAMAP" id="MF_01405">
    <property type="entry name" value="Non_canon_purine_NTPase"/>
    <property type="match status" value="1"/>
</dbReference>
<accession>A0A7I7YMD9</accession>
<dbReference type="FunFam" id="3.90.950.10:FF:000001">
    <property type="entry name" value="dITP/XTP pyrophosphatase"/>
    <property type="match status" value="1"/>
</dbReference>
<dbReference type="GO" id="GO:0035870">
    <property type="term" value="F:dITP diphosphatase activity"/>
    <property type="evidence" value="ECO:0007669"/>
    <property type="project" value="UniProtKB-UniRule"/>
</dbReference>
<keyword evidence="12" id="KW-1185">Reference proteome</keyword>
<proteinExistence type="inferred from homology"/>
<evidence type="ECO:0000256" key="4">
    <source>
        <dbReference type="ARBA" id="ARBA00022741"/>
    </source>
</evidence>
<dbReference type="EC" id="3.6.1.66" evidence="10"/>